<feature type="region of interest" description="Disordered" evidence="1">
    <location>
        <begin position="1"/>
        <end position="52"/>
    </location>
</feature>
<dbReference type="Proteomes" id="UP000008152">
    <property type="component" value="Chromosome II"/>
</dbReference>
<dbReference type="AlphaFoldDB" id="A7N6U4"/>
<proteinExistence type="predicted"/>
<accession>A7N6U4</accession>
<evidence type="ECO:0000313" key="3">
    <source>
        <dbReference type="Proteomes" id="UP000008152"/>
    </source>
</evidence>
<organism evidence="2 3">
    <name type="scientific">Vibrio campbellii (strain ATCC BAA-1116)</name>
    <dbReference type="NCBI Taxonomy" id="2902295"/>
    <lineage>
        <taxon>Bacteria</taxon>
        <taxon>Pseudomonadati</taxon>
        <taxon>Pseudomonadota</taxon>
        <taxon>Gammaproteobacteria</taxon>
        <taxon>Vibrionales</taxon>
        <taxon>Vibrionaceae</taxon>
        <taxon>Vibrio</taxon>
    </lineage>
</organism>
<sequence length="52" mass="5595">MTKSAGKNTTSVTKDRGISTNEIGYKAYDTAEPSKKHGWRATDNAVPENGLP</sequence>
<reference evidence="2 3" key="1">
    <citation type="submission" date="2007-08" db="EMBL/GenBank/DDBJ databases">
        <authorList>
            <consortium name="The Vibrio harveyi Genome Sequencing Project"/>
            <person name="Bassler B."/>
            <person name="Clifton S.W."/>
            <person name="Fulton L."/>
            <person name="Delehaunty K."/>
            <person name="Fronick C."/>
            <person name="Harrison M."/>
            <person name="Markivic C."/>
            <person name="Fulton R."/>
            <person name="Tin-Wollam A.-M."/>
            <person name="Shah N."/>
            <person name="Pepin K."/>
            <person name="Nash W."/>
            <person name="Thiruvilangam P."/>
            <person name="Bhonagiri V."/>
            <person name="Waters C."/>
            <person name="Tu K.C."/>
            <person name="Irgon J."/>
            <person name="Wilson R.K."/>
        </authorList>
    </citation>
    <scope>NUCLEOTIDE SEQUENCE [LARGE SCALE GENOMIC DNA]</scope>
    <source>
        <strain evidence="3">ATCC BAA-1116 / BB120</strain>
    </source>
</reference>
<protein>
    <submittedName>
        <fullName evidence="2">Uncharacterized protein</fullName>
    </submittedName>
</protein>
<gene>
    <name evidence="2" type="ordered locus">VIBHAR_06046</name>
</gene>
<evidence type="ECO:0000256" key="1">
    <source>
        <dbReference type="SAM" id="MobiDB-lite"/>
    </source>
</evidence>
<name>A7N6U4_VIBC1</name>
<dbReference type="KEGG" id="vha:VIBHAR_06046"/>
<evidence type="ECO:0000313" key="2">
    <source>
        <dbReference type="EMBL" id="ABU73939.1"/>
    </source>
</evidence>
<feature type="compositionally biased region" description="Polar residues" evidence="1">
    <location>
        <begin position="1"/>
        <end position="22"/>
    </location>
</feature>
<dbReference type="EMBL" id="CP000790">
    <property type="protein sequence ID" value="ABU73939.1"/>
    <property type="molecule type" value="Genomic_DNA"/>
</dbReference>